<organism evidence="1 2">
    <name type="scientific">Romanomermis culicivorax</name>
    <name type="common">Nematode worm</name>
    <dbReference type="NCBI Taxonomy" id="13658"/>
    <lineage>
        <taxon>Eukaryota</taxon>
        <taxon>Metazoa</taxon>
        <taxon>Ecdysozoa</taxon>
        <taxon>Nematoda</taxon>
        <taxon>Enoplea</taxon>
        <taxon>Dorylaimia</taxon>
        <taxon>Mermithida</taxon>
        <taxon>Mermithoidea</taxon>
        <taxon>Mermithidae</taxon>
        <taxon>Romanomermis</taxon>
    </lineage>
</organism>
<protein>
    <submittedName>
        <fullName evidence="2">Uncharacterized protein</fullName>
    </submittedName>
</protein>
<proteinExistence type="predicted"/>
<dbReference type="Proteomes" id="UP000887565">
    <property type="component" value="Unplaced"/>
</dbReference>
<accession>A0A915IJM9</accession>
<dbReference type="WBParaSite" id="nRc.2.0.1.t14251-RA">
    <property type="protein sequence ID" value="nRc.2.0.1.t14251-RA"/>
    <property type="gene ID" value="nRc.2.0.1.g14251"/>
</dbReference>
<reference evidence="2" key="1">
    <citation type="submission" date="2022-11" db="UniProtKB">
        <authorList>
            <consortium name="WormBaseParasite"/>
        </authorList>
    </citation>
    <scope>IDENTIFICATION</scope>
</reference>
<evidence type="ECO:0000313" key="1">
    <source>
        <dbReference type="Proteomes" id="UP000887565"/>
    </source>
</evidence>
<evidence type="ECO:0000313" key="2">
    <source>
        <dbReference type="WBParaSite" id="nRc.2.0.1.t14251-RA"/>
    </source>
</evidence>
<sequence>MKNTTCIDNRMTKYGLAGDTGNAQGFREPRILQNIFEATIFPIMEKYSVYVFRKIIAQRREDKNSQEPCLNRLDIYLTKYTRDEV</sequence>
<name>A0A915IJM9_ROMCU</name>
<dbReference type="AlphaFoldDB" id="A0A915IJM9"/>
<keyword evidence="1" id="KW-1185">Reference proteome</keyword>